<accession>A0A383B2N4</accession>
<dbReference type="EMBL" id="UINC01196979">
    <property type="protein sequence ID" value="SVE14232.1"/>
    <property type="molecule type" value="Genomic_DNA"/>
</dbReference>
<organism evidence="1">
    <name type="scientific">marine metagenome</name>
    <dbReference type="NCBI Taxonomy" id="408172"/>
    <lineage>
        <taxon>unclassified sequences</taxon>
        <taxon>metagenomes</taxon>
        <taxon>ecological metagenomes</taxon>
    </lineage>
</organism>
<dbReference type="AlphaFoldDB" id="A0A383B2N4"/>
<evidence type="ECO:0000313" key="1">
    <source>
        <dbReference type="EMBL" id="SVE14232.1"/>
    </source>
</evidence>
<name>A0A383B2N4_9ZZZZ</name>
<gene>
    <name evidence="1" type="ORF">METZ01_LOCUS467086</name>
</gene>
<reference evidence="1" key="1">
    <citation type="submission" date="2018-05" db="EMBL/GenBank/DDBJ databases">
        <authorList>
            <person name="Lanie J.A."/>
            <person name="Ng W.-L."/>
            <person name="Kazmierczak K.M."/>
            <person name="Andrzejewski T.M."/>
            <person name="Davidsen T.M."/>
            <person name="Wayne K.J."/>
            <person name="Tettelin H."/>
            <person name="Glass J.I."/>
            <person name="Rusch D."/>
            <person name="Podicherti R."/>
            <person name="Tsui H.-C.T."/>
            <person name="Winkler M.E."/>
        </authorList>
    </citation>
    <scope>NUCLEOTIDE SEQUENCE</scope>
</reference>
<sequence>MMSVAEISYKIGKYSKNLKDANERLDESTEPLAILLIKKAFEE</sequence>
<proteinExistence type="predicted"/>
<protein>
    <submittedName>
        <fullName evidence="1">Uncharacterized protein</fullName>
    </submittedName>
</protein>